<evidence type="ECO:0000313" key="9">
    <source>
        <dbReference type="EMBL" id="UUP13308.1"/>
    </source>
</evidence>
<name>A0ABY5M8G8_9ACTN</name>
<accession>A0ABY5M8G8</accession>
<keyword evidence="4 7" id="KW-1133">Transmembrane helix</keyword>
<dbReference type="RefSeq" id="WP_232403845.1">
    <property type="nucleotide sequence ID" value="NZ_CP102173.1"/>
</dbReference>
<dbReference type="EMBL" id="CP102173">
    <property type="protein sequence ID" value="UUP13308.1"/>
    <property type="molecule type" value="Genomic_DNA"/>
</dbReference>
<evidence type="ECO:0000256" key="4">
    <source>
        <dbReference type="ARBA" id="ARBA00022989"/>
    </source>
</evidence>
<sequence>MSLDDTVEPMGKAVLLVLGVVLVVYAIFDLLATPKDQVRLLPKLVWFVVVFIPFAGALLWIFFGHANAVPPPKPRDTGGSNRPPGPRGPDDDPDYLRNL</sequence>
<evidence type="ECO:0000256" key="5">
    <source>
        <dbReference type="ARBA" id="ARBA00023136"/>
    </source>
</evidence>
<evidence type="ECO:0000313" key="10">
    <source>
        <dbReference type="Proteomes" id="UP001316184"/>
    </source>
</evidence>
<organism evidence="9 10">
    <name type="scientific">Aeromicrobium wangtongii</name>
    <dbReference type="NCBI Taxonomy" id="2969247"/>
    <lineage>
        <taxon>Bacteria</taxon>
        <taxon>Bacillati</taxon>
        <taxon>Actinomycetota</taxon>
        <taxon>Actinomycetes</taxon>
        <taxon>Propionibacteriales</taxon>
        <taxon>Nocardioidaceae</taxon>
        <taxon>Aeromicrobium</taxon>
    </lineage>
</organism>
<evidence type="ECO:0000259" key="8">
    <source>
        <dbReference type="Pfam" id="PF13396"/>
    </source>
</evidence>
<keyword evidence="5 7" id="KW-0472">Membrane</keyword>
<protein>
    <submittedName>
        <fullName evidence="9">PLD nuclease N-terminal domain-containing protein</fullName>
    </submittedName>
</protein>
<evidence type="ECO:0000256" key="7">
    <source>
        <dbReference type="SAM" id="Phobius"/>
    </source>
</evidence>
<feature type="transmembrane region" description="Helical" evidence="7">
    <location>
        <begin position="13"/>
        <end position="32"/>
    </location>
</feature>
<proteinExistence type="predicted"/>
<reference evidence="9 10" key="1">
    <citation type="submission" date="2022-08" db="EMBL/GenBank/DDBJ databases">
        <title>novel species in genus Aeromicrobium.</title>
        <authorList>
            <person name="Ye L."/>
        </authorList>
    </citation>
    <scope>NUCLEOTIDE SEQUENCE [LARGE SCALE GENOMIC DNA]</scope>
    <source>
        <strain evidence="10">zg-Y1379</strain>
    </source>
</reference>
<feature type="domain" description="Cardiolipin synthase N-terminal" evidence="8">
    <location>
        <begin position="21"/>
        <end position="64"/>
    </location>
</feature>
<evidence type="ECO:0000256" key="2">
    <source>
        <dbReference type="ARBA" id="ARBA00022475"/>
    </source>
</evidence>
<keyword evidence="2" id="KW-1003">Cell membrane</keyword>
<evidence type="ECO:0000256" key="1">
    <source>
        <dbReference type="ARBA" id="ARBA00004651"/>
    </source>
</evidence>
<dbReference type="InterPro" id="IPR027379">
    <property type="entry name" value="CLS_N"/>
</dbReference>
<keyword evidence="10" id="KW-1185">Reference proteome</keyword>
<keyword evidence="3 7" id="KW-0812">Transmembrane</keyword>
<gene>
    <name evidence="9" type="ORF">NQV15_15880</name>
</gene>
<dbReference type="Pfam" id="PF13396">
    <property type="entry name" value="PLDc_N"/>
    <property type="match status" value="1"/>
</dbReference>
<evidence type="ECO:0000256" key="3">
    <source>
        <dbReference type="ARBA" id="ARBA00022692"/>
    </source>
</evidence>
<feature type="region of interest" description="Disordered" evidence="6">
    <location>
        <begin position="72"/>
        <end position="99"/>
    </location>
</feature>
<evidence type="ECO:0000256" key="6">
    <source>
        <dbReference type="SAM" id="MobiDB-lite"/>
    </source>
</evidence>
<feature type="transmembrane region" description="Helical" evidence="7">
    <location>
        <begin position="44"/>
        <end position="63"/>
    </location>
</feature>
<dbReference type="Proteomes" id="UP001316184">
    <property type="component" value="Chromosome"/>
</dbReference>
<comment type="subcellular location">
    <subcellularLocation>
        <location evidence="1">Cell membrane</location>
        <topology evidence="1">Multi-pass membrane protein</topology>
    </subcellularLocation>
</comment>